<dbReference type="Gene3D" id="1.20.120.220">
    <property type="entry name" value="ATP synthase, F0 complex, subunit A"/>
    <property type="match status" value="1"/>
</dbReference>
<keyword evidence="3 11" id="KW-0813">Transport</keyword>
<sequence>MFVLIVLALFVRFSISRFKEIPKGFQNVMEAIVDIFDSFTVSTMGESKRRFASFYGSVFLFILFSNLWGLLGMRPPTSDLATTLALALMTFFMVQYYGITTKGIGNYLKGFLDPMPFLLPLNVIGELANPVSLSFRLFGNIVGGVIIMGLIYAALPGILKIGIPAVLHIYFDVFSGVLQSFIFVMLSMIFVSGAIEE</sequence>
<evidence type="ECO:0000256" key="4">
    <source>
        <dbReference type="ARBA" id="ARBA00022547"/>
    </source>
</evidence>
<dbReference type="InterPro" id="IPR045082">
    <property type="entry name" value="ATP_syn_F0_a_bact/chloroplast"/>
</dbReference>
<dbReference type="GO" id="GO:0005886">
    <property type="term" value="C:plasma membrane"/>
    <property type="evidence" value="ECO:0007669"/>
    <property type="project" value="UniProtKB-SubCell"/>
</dbReference>
<dbReference type="HAMAP" id="MF_01393">
    <property type="entry name" value="ATP_synth_a_bact"/>
    <property type="match status" value="1"/>
</dbReference>
<dbReference type="AlphaFoldDB" id="A0A7C8HFG0"/>
<reference evidence="13 14" key="1">
    <citation type="submission" date="2019-12" db="EMBL/GenBank/DDBJ databases">
        <title>Defluviitalea raffinosedens, isolated from a biogas fermenter, genome sequencing and characterization.</title>
        <authorList>
            <person name="Rettenmaier R."/>
            <person name="Schneider M."/>
            <person name="Neuhaus K."/>
            <person name="Liebl W."/>
            <person name="Zverlov V."/>
        </authorList>
    </citation>
    <scope>NUCLEOTIDE SEQUENCE [LARGE SCALE GENOMIC DNA]</scope>
    <source>
        <strain evidence="13 14">249c-K6</strain>
    </source>
</reference>
<comment type="similarity">
    <text evidence="2 11 12">Belongs to the ATPase A chain family.</text>
</comment>
<comment type="caution">
    <text evidence="13">The sequence shown here is derived from an EMBL/GenBank/DDBJ whole genome shotgun (WGS) entry which is preliminary data.</text>
</comment>
<keyword evidence="14" id="KW-1185">Reference proteome</keyword>
<evidence type="ECO:0000256" key="6">
    <source>
        <dbReference type="ARBA" id="ARBA00022781"/>
    </source>
</evidence>
<evidence type="ECO:0000256" key="8">
    <source>
        <dbReference type="ARBA" id="ARBA00023065"/>
    </source>
</evidence>
<keyword evidence="5 11" id="KW-0812">Transmembrane</keyword>
<comment type="function">
    <text evidence="11 12">Key component of the proton channel; it plays a direct role in the translocation of protons across the membrane.</text>
</comment>
<protein>
    <recommendedName>
        <fullName evidence="11 12">ATP synthase subunit a</fullName>
    </recommendedName>
    <alternativeName>
        <fullName evidence="11">ATP synthase F0 sector subunit a</fullName>
    </alternativeName>
    <alternativeName>
        <fullName evidence="11">F-ATPase subunit 6</fullName>
    </alternativeName>
</protein>
<dbReference type="NCBIfam" id="TIGR01131">
    <property type="entry name" value="ATP_synt_6_or_A"/>
    <property type="match status" value="1"/>
</dbReference>
<evidence type="ECO:0000256" key="9">
    <source>
        <dbReference type="ARBA" id="ARBA00023136"/>
    </source>
</evidence>
<dbReference type="InterPro" id="IPR023011">
    <property type="entry name" value="ATP_synth_F0_asu_AS"/>
</dbReference>
<dbReference type="CDD" id="cd00310">
    <property type="entry name" value="ATP-synt_Fo_a_6"/>
    <property type="match status" value="1"/>
</dbReference>
<feature type="transmembrane region" description="Helical" evidence="11">
    <location>
        <begin position="52"/>
        <end position="73"/>
    </location>
</feature>
<accession>A0A7C8HFG0</accession>
<gene>
    <name evidence="11 13" type="primary">atpB</name>
    <name evidence="13" type="ORF">GND95_05645</name>
</gene>
<keyword evidence="11" id="KW-1003">Cell membrane</keyword>
<evidence type="ECO:0000256" key="10">
    <source>
        <dbReference type="ARBA" id="ARBA00023310"/>
    </source>
</evidence>
<feature type="transmembrane region" description="Helical" evidence="11">
    <location>
        <begin position="167"/>
        <end position="195"/>
    </location>
</feature>
<organism evidence="13 14">
    <name type="scientific">Defluviitalea raffinosedens</name>
    <dbReference type="NCBI Taxonomy" id="1450156"/>
    <lineage>
        <taxon>Bacteria</taxon>
        <taxon>Bacillati</taxon>
        <taxon>Bacillota</taxon>
        <taxon>Clostridia</taxon>
        <taxon>Lachnospirales</taxon>
        <taxon>Defluviitaleaceae</taxon>
        <taxon>Defluviitalea</taxon>
    </lineage>
</organism>
<keyword evidence="10 11" id="KW-0066">ATP synthesis</keyword>
<evidence type="ECO:0000256" key="7">
    <source>
        <dbReference type="ARBA" id="ARBA00022989"/>
    </source>
</evidence>
<evidence type="ECO:0000256" key="2">
    <source>
        <dbReference type="ARBA" id="ARBA00006810"/>
    </source>
</evidence>
<dbReference type="Proteomes" id="UP000483018">
    <property type="component" value="Unassembled WGS sequence"/>
</dbReference>
<dbReference type="Pfam" id="PF00119">
    <property type="entry name" value="ATP-synt_A"/>
    <property type="match status" value="1"/>
</dbReference>
<comment type="subcellular location">
    <subcellularLocation>
        <location evidence="11 12">Cell membrane</location>
        <topology evidence="11 12">Multi-pass membrane protein</topology>
    </subcellularLocation>
    <subcellularLocation>
        <location evidence="1">Membrane</location>
        <topology evidence="1">Multi-pass membrane protein</topology>
    </subcellularLocation>
</comment>
<dbReference type="GO" id="GO:0045259">
    <property type="term" value="C:proton-transporting ATP synthase complex"/>
    <property type="evidence" value="ECO:0007669"/>
    <property type="project" value="UniProtKB-KW"/>
</dbReference>
<evidence type="ECO:0000256" key="12">
    <source>
        <dbReference type="RuleBase" id="RU000483"/>
    </source>
</evidence>
<keyword evidence="4 11" id="KW-0138">CF(0)</keyword>
<dbReference type="InterPro" id="IPR000568">
    <property type="entry name" value="ATP_synth_F0_asu"/>
</dbReference>
<dbReference type="GO" id="GO:0046933">
    <property type="term" value="F:proton-transporting ATP synthase activity, rotational mechanism"/>
    <property type="evidence" value="ECO:0007669"/>
    <property type="project" value="UniProtKB-UniRule"/>
</dbReference>
<dbReference type="EMBL" id="WSLF01000003">
    <property type="protein sequence ID" value="KAE9635682.1"/>
    <property type="molecule type" value="Genomic_DNA"/>
</dbReference>
<keyword evidence="6 11" id="KW-0375">Hydrogen ion transport</keyword>
<proteinExistence type="inferred from homology"/>
<name>A0A7C8HFG0_9FIRM</name>
<feature type="transmembrane region" description="Helical" evidence="11">
    <location>
        <begin position="80"/>
        <end position="99"/>
    </location>
</feature>
<evidence type="ECO:0000313" key="13">
    <source>
        <dbReference type="EMBL" id="KAE9635682.1"/>
    </source>
</evidence>
<dbReference type="OrthoDB" id="9789241at2"/>
<dbReference type="PANTHER" id="PTHR42823">
    <property type="entry name" value="ATP SYNTHASE SUBUNIT A, CHLOROPLASTIC"/>
    <property type="match status" value="1"/>
</dbReference>
<dbReference type="GO" id="GO:0042777">
    <property type="term" value="P:proton motive force-driven plasma membrane ATP synthesis"/>
    <property type="evidence" value="ECO:0007669"/>
    <property type="project" value="TreeGrafter"/>
</dbReference>
<keyword evidence="9 11" id="KW-0472">Membrane</keyword>
<evidence type="ECO:0000256" key="1">
    <source>
        <dbReference type="ARBA" id="ARBA00004141"/>
    </source>
</evidence>
<keyword evidence="7 11" id="KW-1133">Transmembrane helix</keyword>
<dbReference type="PRINTS" id="PR00123">
    <property type="entry name" value="ATPASEA"/>
</dbReference>
<evidence type="ECO:0000256" key="3">
    <source>
        <dbReference type="ARBA" id="ARBA00022448"/>
    </source>
</evidence>
<evidence type="ECO:0000256" key="11">
    <source>
        <dbReference type="HAMAP-Rule" id="MF_01393"/>
    </source>
</evidence>
<dbReference type="PANTHER" id="PTHR42823:SF3">
    <property type="entry name" value="ATP SYNTHASE SUBUNIT A, CHLOROPLASTIC"/>
    <property type="match status" value="1"/>
</dbReference>
<dbReference type="InterPro" id="IPR035908">
    <property type="entry name" value="F0_ATP_A_sf"/>
</dbReference>
<keyword evidence="8 11" id="KW-0406">Ion transport</keyword>
<dbReference type="PROSITE" id="PS00449">
    <property type="entry name" value="ATPASE_A"/>
    <property type="match status" value="1"/>
</dbReference>
<evidence type="ECO:0000313" key="14">
    <source>
        <dbReference type="Proteomes" id="UP000483018"/>
    </source>
</evidence>
<feature type="transmembrane region" description="Helical" evidence="11">
    <location>
        <begin position="137"/>
        <end position="155"/>
    </location>
</feature>
<evidence type="ECO:0000256" key="5">
    <source>
        <dbReference type="ARBA" id="ARBA00022692"/>
    </source>
</evidence>
<dbReference type="SUPFAM" id="SSF81336">
    <property type="entry name" value="F1F0 ATP synthase subunit A"/>
    <property type="match status" value="1"/>
</dbReference>